<organism evidence="1 2">
    <name type="scientific">Parasponia andersonii</name>
    <name type="common">Sponia andersonii</name>
    <dbReference type="NCBI Taxonomy" id="3476"/>
    <lineage>
        <taxon>Eukaryota</taxon>
        <taxon>Viridiplantae</taxon>
        <taxon>Streptophyta</taxon>
        <taxon>Embryophyta</taxon>
        <taxon>Tracheophyta</taxon>
        <taxon>Spermatophyta</taxon>
        <taxon>Magnoliopsida</taxon>
        <taxon>eudicotyledons</taxon>
        <taxon>Gunneridae</taxon>
        <taxon>Pentapetalae</taxon>
        <taxon>rosids</taxon>
        <taxon>fabids</taxon>
        <taxon>Rosales</taxon>
        <taxon>Cannabaceae</taxon>
        <taxon>Parasponia</taxon>
    </lineage>
</organism>
<evidence type="ECO:0000313" key="1">
    <source>
        <dbReference type="EMBL" id="PON74077.1"/>
    </source>
</evidence>
<evidence type="ECO:0008006" key="3">
    <source>
        <dbReference type="Google" id="ProtNLM"/>
    </source>
</evidence>
<reference evidence="2" key="1">
    <citation type="submission" date="2016-06" db="EMBL/GenBank/DDBJ databases">
        <title>Parallel loss of symbiosis genes in relatives of nitrogen-fixing non-legume Parasponia.</title>
        <authorList>
            <person name="Van Velzen R."/>
            <person name="Holmer R."/>
            <person name="Bu F."/>
            <person name="Rutten L."/>
            <person name="Van Zeijl A."/>
            <person name="Liu W."/>
            <person name="Santuari L."/>
            <person name="Cao Q."/>
            <person name="Sharma T."/>
            <person name="Shen D."/>
            <person name="Roswanjaya Y."/>
            <person name="Wardhani T."/>
            <person name="Kalhor M.S."/>
            <person name="Jansen J."/>
            <person name="Van den Hoogen J."/>
            <person name="Gungor B."/>
            <person name="Hartog M."/>
            <person name="Hontelez J."/>
            <person name="Verver J."/>
            <person name="Yang W.-C."/>
            <person name="Schijlen E."/>
            <person name="Repin R."/>
            <person name="Schilthuizen M."/>
            <person name="Schranz E."/>
            <person name="Heidstra R."/>
            <person name="Miyata K."/>
            <person name="Fedorova E."/>
            <person name="Kohlen W."/>
            <person name="Bisseling T."/>
            <person name="Smit S."/>
            <person name="Geurts R."/>
        </authorList>
    </citation>
    <scope>NUCLEOTIDE SEQUENCE [LARGE SCALE GENOMIC DNA]</scope>
    <source>
        <strain evidence="2">cv. WU1-14</strain>
    </source>
</reference>
<dbReference type="Proteomes" id="UP000237105">
    <property type="component" value="Unassembled WGS sequence"/>
</dbReference>
<evidence type="ECO:0000313" key="2">
    <source>
        <dbReference type="Proteomes" id="UP000237105"/>
    </source>
</evidence>
<protein>
    <recommendedName>
        <fullName evidence="3">Lipoprotein</fullName>
    </recommendedName>
</protein>
<sequence>MKKIKKQEIVVSPLVSGLFVACSSNSSLCSPIEDNQPLLRTVVFINTSAHVHRQLFIGGCVFLGRSLK</sequence>
<dbReference type="AlphaFoldDB" id="A0A2P5DLA4"/>
<dbReference type="EMBL" id="JXTB01000030">
    <property type="protein sequence ID" value="PON74077.1"/>
    <property type="molecule type" value="Genomic_DNA"/>
</dbReference>
<comment type="caution">
    <text evidence="1">The sequence shown here is derived from an EMBL/GenBank/DDBJ whole genome shotgun (WGS) entry which is preliminary data.</text>
</comment>
<keyword evidence="2" id="KW-1185">Reference proteome</keyword>
<dbReference type="PROSITE" id="PS51257">
    <property type="entry name" value="PROKAR_LIPOPROTEIN"/>
    <property type="match status" value="1"/>
</dbReference>
<gene>
    <name evidence="1" type="ORF">PanWU01x14_052870</name>
</gene>
<name>A0A2P5DLA4_PARAD</name>
<proteinExistence type="predicted"/>
<accession>A0A2P5DLA4</accession>